<feature type="domain" description="Remorin C-terminal" evidence="3">
    <location>
        <begin position="13"/>
        <end position="118"/>
    </location>
</feature>
<evidence type="ECO:0000256" key="1">
    <source>
        <dbReference type="ARBA" id="ARBA00005711"/>
    </source>
</evidence>
<evidence type="ECO:0000256" key="2">
    <source>
        <dbReference type="SAM" id="MobiDB-lite"/>
    </source>
</evidence>
<protein>
    <submittedName>
        <fullName evidence="4">Remorin 1.4</fullName>
    </submittedName>
</protein>
<dbReference type="AlphaFoldDB" id="A0ABD0ZZH4"/>
<proteinExistence type="inferred from homology"/>
<dbReference type="EMBL" id="JBANAX010000634">
    <property type="protein sequence ID" value="KAL1200012.1"/>
    <property type="molecule type" value="Genomic_DNA"/>
</dbReference>
<dbReference type="PANTHER" id="PTHR31775:SF25">
    <property type="entry name" value="REMORIN C-TERMINAL DOMAIN-CONTAINING PROTEIN"/>
    <property type="match status" value="1"/>
</dbReference>
<evidence type="ECO:0000313" key="5">
    <source>
        <dbReference type="Proteomes" id="UP001558713"/>
    </source>
</evidence>
<evidence type="ECO:0000313" key="4">
    <source>
        <dbReference type="EMBL" id="KAL1200012.1"/>
    </source>
</evidence>
<dbReference type="Pfam" id="PF03763">
    <property type="entry name" value="Remorin_C"/>
    <property type="match status" value="1"/>
</dbReference>
<keyword evidence="5" id="KW-1185">Reference proteome</keyword>
<sequence length="124" mass="14281">MELGIPIQRVGQEQSSVIKAWKEQKITKVINKAQKKLLEISGWENKKTAKIESQLQRMQRKMDGKKMEKTEKLRSKKAAVHAKAQEKKANVQTRRAQEILDAEEEAARFQTMGHIPNKSSFSCF</sequence>
<comment type="similarity">
    <text evidence="1">Belongs to the remorin family.</text>
</comment>
<organism evidence="4 5">
    <name type="scientific">Cardamine amara subsp. amara</name>
    <dbReference type="NCBI Taxonomy" id="228776"/>
    <lineage>
        <taxon>Eukaryota</taxon>
        <taxon>Viridiplantae</taxon>
        <taxon>Streptophyta</taxon>
        <taxon>Embryophyta</taxon>
        <taxon>Tracheophyta</taxon>
        <taxon>Spermatophyta</taxon>
        <taxon>Magnoliopsida</taxon>
        <taxon>eudicotyledons</taxon>
        <taxon>Gunneridae</taxon>
        <taxon>Pentapetalae</taxon>
        <taxon>rosids</taxon>
        <taxon>malvids</taxon>
        <taxon>Brassicales</taxon>
        <taxon>Brassicaceae</taxon>
        <taxon>Cardamineae</taxon>
        <taxon>Cardamine</taxon>
    </lineage>
</organism>
<evidence type="ECO:0000259" key="3">
    <source>
        <dbReference type="Pfam" id="PF03763"/>
    </source>
</evidence>
<accession>A0ABD0ZZH4</accession>
<dbReference type="InterPro" id="IPR005516">
    <property type="entry name" value="Remorin_C"/>
</dbReference>
<gene>
    <name evidence="4" type="ORF">V5N11_007221</name>
</gene>
<feature type="compositionally biased region" description="Basic and acidic residues" evidence="2">
    <location>
        <begin position="60"/>
        <end position="73"/>
    </location>
</feature>
<reference evidence="4 5" key="1">
    <citation type="submission" date="2024-04" db="EMBL/GenBank/DDBJ databases">
        <title>Genome assembly C_amara_ONT_v2.</title>
        <authorList>
            <person name="Yant L."/>
            <person name="Moore C."/>
            <person name="Slenker M."/>
        </authorList>
    </citation>
    <scope>NUCLEOTIDE SEQUENCE [LARGE SCALE GENOMIC DNA]</scope>
    <source>
        <tissue evidence="4">Leaf</tissue>
    </source>
</reference>
<feature type="region of interest" description="Disordered" evidence="2">
    <location>
        <begin position="58"/>
        <end position="95"/>
    </location>
</feature>
<dbReference type="Proteomes" id="UP001558713">
    <property type="component" value="Unassembled WGS sequence"/>
</dbReference>
<dbReference type="PANTHER" id="PTHR31775">
    <property type="entry name" value="OS02G0117200 PROTEIN"/>
    <property type="match status" value="1"/>
</dbReference>
<name>A0ABD0ZZH4_CARAN</name>
<comment type="caution">
    <text evidence="4">The sequence shown here is derived from an EMBL/GenBank/DDBJ whole genome shotgun (WGS) entry which is preliminary data.</text>
</comment>